<dbReference type="EC" id="1.4.1.26" evidence="5"/>
<dbReference type="Gene3D" id="3.40.50.720">
    <property type="entry name" value="NAD(P)-binding Rossmann-like Domain"/>
    <property type="match status" value="1"/>
</dbReference>
<dbReference type="Pfam" id="PF01113">
    <property type="entry name" value="DapB_N"/>
    <property type="match status" value="1"/>
</dbReference>
<dbReference type="AlphaFoldDB" id="A0A645B888"/>
<dbReference type="InterPro" id="IPR036291">
    <property type="entry name" value="NAD(P)-bd_dom_sf"/>
</dbReference>
<organism evidence="5">
    <name type="scientific">bioreactor metagenome</name>
    <dbReference type="NCBI Taxonomy" id="1076179"/>
    <lineage>
        <taxon>unclassified sequences</taxon>
        <taxon>metagenomes</taxon>
        <taxon>ecological metagenomes</taxon>
    </lineage>
</organism>
<sequence>MENKVKVVQYGCGKMSLYLMRYVLEHGGELVGALDLNPKVIGKDVGELLGMKPLGVKISSVEEADKLLKETQPDVCVIATRSTMEDLKPAFTVCAENGINAISTCEEALYPWNSSYDITKELDELAKKNGCTLCGSGYPDMYWGSLIATLAGSMHKITKIRGVSSYNVEDYGIALAEGHGAGLSIEKFEKEIGNYNGLNHEETAQAIKDGKVVPSYMWNQNGWLCSQLGLTIKSQTQKCIPMTHKEDLYSSTLDMTVKAGDATGMSAIVTTETEEGVTLETQCQGYVYGPDDFDKNDWTFEGEPETSIKVDRPATVELTCATLVNRIPMLIDAEAGYITTEKLPVNHYLVKPMHKYVKSK</sequence>
<reference evidence="5" key="1">
    <citation type="submission" date="2019-08" db="EMBL/GenBank/DDBJ databases">
        <authorList>
            <person name="Kucharzyk K."/>
            <person name="Murdoch R.W."/>
            <person name="Higgins S."/>
            <person name="Loffler F."/>
        </authorList>
    </citation>
    <scope>NUCLEOTIDE SEQUENCE</scope>
</reference>
<evidence type="ECO:0000259" key="4">
    <source>
        <dbReference type="Pfam" id="PF19328"/>
    </source>
</evidence>
<keyword evidence="2 5" id="KW-0560">Oxidoreductase</keyword>
<dbReference type="Pfam" id="PF19328">
    <property type="entry name" value="DAP_DH_C"/>
    <property type="match status" value="1"/>
</dbReference>
<dbReference type="EMBL" id="VSSQ01018249">
    <property type="protein sequence ID" value="MPM61268.1"/>
    <property type="molecule type" value="Genomic_DNA"/>
</dbReference>
<proteinExistence type="predicted"/>
<dbReference type="InterPro" id="IPR000846">
    <property type="entry name" value="DapB_N"/>
</dbReference>
<keyword evidence="1" id="KW-0521">NADP</keyword>
<evidence type="ECO:0000256" key="1">
    <source>
        <dbReference type="ARBA" id="ARBA00022857"/>
    </source>
</evidence>
<evidence type="ECO:0000259" key="3">
    <source>
        <dbReference type="Pfam" id="PF01113"/>
    </source>
</evidence>
<dbReference type="SUPFAM" id="SSF51735">
    <property type="entry name" value="NAD(P)-binding Rossmann-fold domains"/>
    <property type="match status" value="1"/>
</dbReference>
<accession>A0A645B888</accession>
<feature type="domain" description="2,4-diaminopentanoate dehydrogenase C-terminal" evidence="4">
    <location>
        <begin position="145"/>
        <end position="357"/>
    </location>
</feature>
<dbReference type="GO" id="GO:0008839">
    <property type="term" value="F:4-hydroxy-tetrahydrodipicolinate reductase"/>
    <property type="evidence" value="ECO:0007669"/>
    <property type="project" value="InterPro"/>
</dbReference>
<name>A0A645B888_9ZZZZ</name>
<dbReference type="InterPro" id="IPR045760">
    <property type="entry name" value="DAP_DH_C"/>
</dbReference>
<gene>
    <name evidence="5" type="primary">ord_6</name>
    <name evidence="5" type="ORF">SDC9_108126</name>
</gene>
<dbReference type="GO" id="GO:0009089">
    <property type="term" value="P:lysine biosynthetic process via diaminopimelate"/>
    <property type="evidence" value="ECO:0007669"/>
    <property type="project" value="InterPro"/>
</dbReference>
<dbReference type="CDD" id="cd24146">
    <property type="entry name" value="nat-AmDH_N_like"/>
    <property type="match status" value="1"/>
</dbReference>
<comment type="caution">
    <text evidence="5">The sequence shown here is derived from an EMBL/GenBank/DDBJ whole genome shotgun (WGS) entry which is preliminary data.</text>
</comment>
<evidence type="ECO:0000313" key="5">
    <source>
        <dbReference type="EMBL" id="MPM61268.1"/>
    </source>
</evidence>
<feature type="domain" description="Dihydrodipicolinate reductase N-terminal" evidence="3">
    <location>
        <begin position="6"/>
        <end position="102"/>
    </location>
</feature>
<evidence type="ECO:0000256" key="2">
    <source>
        <dbReference type="ARBA" id="ARBA00023002"/>
    </source>
</evidence>
<protein>
    <submittedName>
        <fullName evidence="5">2,4-diaminopentanoate dehydrogenase</fullName>
        <ecNumber evidence="5">1.4.1.26</ecNumber>
    </submittedName>
</protein>